<feature type="binding site" description="axial binding residue" evidence="14">
    <location>
        <position position="44"/>
    </location>
    <ligand>
        <name>heme</name>
        <dbReference type="ChEBI" id="CHEBI:30413"/>
        <label>1</label>
    </ligand>
    <ligandPart>
        <name>Fe</name>
        <dbReference type="ChEBI" id="CHEBI:18248"/>
    </ligandPart>
</feature>
<keyword evidence="7 12" id="KW-0479">Metal-binding</keyword>
<evidence type="ECO:0000256" key="3">
    <source>
        <dbReference type="ARBA" id="ARBA00022448"/>
    </source>
</evidence>
<evidence type="ECO:0000256" key="4">
    <source>
        <dbReference type="ARBA" id="ARBA00022475"/>
    </source>
</evidence>
<name>A0A845V3F8_9GAMM</name>
<feature type="binding site" description="covalent" evidence="13">
    <location>
        <position position="155"/>
    </location>
    <ligand>
        <name>heme</name>
        <dbReference type="ChEBI" id="CHEBI:30413"/>
        <label>4</label>
    </ligand>
</feature>
<keyword evidence="8 12" id="KW-0249">Electron transport</keyword>
<evidence type="ECO:0000256" key="12">
    <source>
        <dbReference type="PIRNR" id="PIRNR000013"/>
    </source>
</evidence>
<evidence type="ECO:0000256" key="1">
    <source>
        <dbReference type="ARBA" id="ARBA00004162"/>
    </source>
</evidence>
<evidence type="ECO:0000256" key="8">
    <source>
        <dbReference type="ARBA" id="ARBA00022982"/>
    </source>
</evidence>
<evidence type="ECO:0000256" key="6">
    <source>
        <dbReference type="ARBA" id="ARBA00022692"/>
    </source>
</evidence>
<evidence type="ECO:0000256" key="2">
    <source>
        <dbReference type="ARBA" id="ARBA00007395"/>
    </source>
</evidence>
<dbReference type="RefSeq" id="WP_164212204.1">
    <property type="nucleotide sequence ID" value="NZ_JAAGSC010000044.1"/>
</dbReference>
<dbReference type="InterPro" id="IPR038266">
    <property type="entry name" value="NapC/NirT_cytc_sf"/>
</dbReference>
<comment type="similarity">
    <text evidence="2">Belongs to the NapC/NirT/NrfH family.</text>
</comment>
<evidence type="ECO:0000256" key="7">
    <source>
        <dbReference type="ARBA" id="ARBA00022723"/>
    </source>
</evidence>
<keyword evidence="6" id="KW-0812">Transmembrane</keyword>
<dbReference type="AlphaFoldDB" id="A0A845V3F8"/>
<dbReference type="GO" id="GO:0005886">
    <property type="term" value="C:plasma membrane"/>
    <property type="evidence" value="ECO:0007669"/>
    <property type="project" value="UniProtKB-SubCell"/>
</dbReference>
<evidence type="ECO:0000256" key="13">
    <source>
        <dbReference type="PIRSR" id="PIRSR000013-1"/>
    </source>
</evidence>
<evidence type="ECO:0000256" key="11">
    <source>
        <dbReference type="ARBA" id="ARBA00023136"/>
    </source>
</evidence>
<dbReference type="EMBL" id="JAAGSC010000044">
    <property type="protein sequence ID" value="NDY96810.1"/>
    <property type="molecule type" value="Genomic_DNA"/>
</dbReference>
<keyword evidence="4" id="KW-1003">Cell membrane</keyword>
<comment type="cofactor">
    <cofactor evidence="13">
        <name>heme</name>
        <dbReference type="ChEBI" id="CHEBI:30413"/>
    </cofactor>
    <text evidence="13">Binds 4 heme groups per subunit.</text>
</comment>
<evidence type="ECO:0000256" key="10">
    <source>
        <dbReference type="ARBA" id="ARBA00023004"/>
    </source>
</evidence>
<feature type="binding site" description="axial binding residue" evidence="14">
    <location>
        <position position="159"/>
    </location>
    <ligand>
        <name>heme</name>
        <dbReference type="ChEBI" id="CHEBI:30413"/>
        <label>4</label>
    </ligand>
    <ligandPart>
        <name>Fe</name>
        <dbReference type="ChEBI" id="CHEBI:18248"/>
    </ligandPart>
</feature>
<feature type="binding site" description="covalent" evidence="13">
    <location>
        <position position="122"/>
    </location>
    <ligand>
        <name>heme</name>
        <dbReference type="ChEBI" id="CHEBI:30413"/>
        <label>3</label>
    </ligand>
</feature>
<feature type="binding site" description="axial binding residue" evidence="14">
    <location>
        <position position="126"/>
    </location>
    <ligand>
        <name>heme</name>
        <dbReference type="ChEBI" id="CHEBI:30413"/>
        <label>3</label>
    </ligand>
    <ligandPart>
        <name>Fe</name>
        <dbReference type="ChEBI" id="CHEBI:18248"/>
    </ligandPart>
</feature>
<feature type="binding site" description="covalent" evidence="13">
    <location>
        <position position="71"/>
    </location>
    <ligand>
        <name>heme</name>
        <dbReference type="ChEBI" id="CHEBI:30413"/>
        <label>2</label>
    </ligand>
</feature>
<dbReference type="PANTHER" id="PTHR30333:SF1">
    <property type="entry name" value="CYTOCHROME C-TYPE PROTEIN NAPC"/>
    <property type="match status" value="1"/>
</dbReference>
<keyword evidence="10 12" id="KW-0408">Iron</keyword>
<gene>
    <name evidence="16" type="ORF">G3I74_13840</name>
</gene>
<accession>A0A845V3F8</accession>
<keyword evidence="9" id="KW-1133">Transmembrane helix</keyword>
<dbReference type="InterPro" id="IPR005126">
    <property type="entry name" value="NapC/NirT_cyt_c_N"/>
</dbReference>
<feature type="binding site" description="covalent" evidence="13">
    <location>
        <position position="125"/>
    </location>
    <ligand>
        <name>heme</name>
        <dbReference type="ChEBI" id="CHEBI:30413"/>
        <label>3</label>
    </ligand>
</feature>
<reference evidence="16 17" key="1">
    <citation type="submission" date="2020-02" db="EMBL/GenBank/DDBJ databases">
        <authorList>
            <person name="Zhang X.-Y."/>
        </authorList>
    </citation>
    <scope>NUCLEOTIDE SEQUENCE [LARGE SCALE GENOMIC DNA]</scope>
    <source>
        <strain evidence="16 17">C33</strain>
    </source>
</reference>
<proteinExistence type="inferred from homology"/>
<feature type="binding site" description="axial binding residue" evidence="14">
    <location>
        <position position="164"/>
    </location>
    <ligand>
        <name>heme</name>
        <dbReference type="ChEBI" id="CHEBI:30413"/>
        <label>2</label>
    </ligand>
    <ligandPart>
        <name>Fe</name>
        <dbReference type="ChEBI" id="CHEBI:18248"/>
    </ligandPart>
</feature>
<dbReference type="Gene3D" id="1.10.3820.10">
    <property type="entry name" value="Di-heme elbow motif domain"/>
    <property type="match status" value="1"/>
</dbReference>
<evidence type="ECO:0000256" key="5">
    <source>
        <dbReference type="ARBA" id="ARBA00022617"/>
    </source>
</evidence>
<dbReference type="Proteomes" id="UP000484885">
    <property type="component" value="Unassembled WGS sequence"/>
</dbReference>
<feature type="binding site" description="covalent" evidence="13">
    <location>
        <position position="38"/>
    </location>
    <ligand>
        <name>heme</name>
        <dbReference type="ChEBI" id="CHEBI:30413"/>
        <label>1</label>
    </ligand>
</feature>
<sequence>MRWIKYAVVAAILIPIFVIGSWAITDVVVHETGDAEFCSTCHAMRPMVAAYREDVHGGAGEQGIQAACTDCHAPHDNPLNYMWAKARFGTHSLWAQLTYDIDEIDWEAKREERERLVFDSGCLKCHSDLERASEGNPSSFIAHRAYFRGETERQCVTCHAHVGHENLSAHLDRFFGE</sequence>
<feature type="domain" description="NapC/NirT cytochrome c N-terminal" evidence="15">
    <location>
        <begin position="10"/>
        <end position="166"/>
    </location>
</feature>
<dbReference type="GO" id="GO:0020037">
    <property type="term" value="F:heme binding"/>
    <property type="evidence" value="ECO:0007669"/>
    <property type="project" value="InterPro"/>
</dbReference>
<dbReference type="SUPFAM" id="SSF48695">
    <property type="entry name" value="Multiheme cytochromes"/>
    <property type="match status" value="1"/>
</dbReference>
<comment type="caution">
    <text evidence="16">The sequence shown here is derived from an EMBL/GenBank/DDBJ whole genome shotgun (WGS) entry which is preliminary data.</text>
</comment>
<comment type="subcellular location">
    <subcellularLocation>
        <location evidence="1">Cell membrane</location>
        <topology evidence="1">Single-pass membrane protein</topology>
    </subcellularLocation>
</comment>
<feature type="binding site" description="covalent" evidence="13">
    <location>
        <position position="41"/>
    </location>
    <ligand>
        <name>heme</name>
        <dbReference type="ChEBI" id="CHEBI:30413"/>
        <label>1</label>
    </ligand>
</feature>
<dbReference type="Pfam" id="PF03264">
    <property type="entry name" value="Cytochrom_NNT"/>
    <property type="match status" value="1"/>
</dbReference>
<evidence type="ECO:0000313" key="17">
    <source>
        <dbReference type="Proteomes" id="UP000484885"/>
    </source>
</evidence>
<keyword evidence="5 12" id="KW-0349">Heme</keyword>
<feature type="binding site" evidence="13">
    <location>
        <position position="85"/>
    </location>
    <ligand>
        <name>a menaquinol</name>
        <dbReference type="ChEBI" id="CHEBI:18151"/>
    </ligand>
</feature>
<dbReference type="GO" id="GO:0046872">
    <property type="term" value="F:metal ion binding"/>
    <property type="evidence" value="ECO:0007669"/>
    <property type="project" value="UniProtKB-KW"/>
</dbReference>
<dbReference type="GO" id="GO:0019333">
    <property type="term" value="P:denitrification pathway"/>
    <property type="evidence" value="ECO:0007669"/>
    <property type="project" value="InterPro"/>
</dbReference>
<dbReference type="InterPro" id="IPR036280">
    <property type="entry name" value="Multihaem_cyt_sf"/>
</dbReference>
<dbReference type="PIRSF" id="PIRSF000013">
    <property type="entry name" value="4_hem_cytochrm_NapC"/>
    <property type="match status" value="1"/>
</dbReference>
<feature type="binding site" description="covalent" evidence="13">
    <location>
        <position position="158"/>
    </location>
    <ligand>
        <name>heme</name>
        <dbReference type="ChEBI" id="CHEBI:30413"/>
        <label>4</label>
    </ligand>
</feature>
<keyword evidence="3 12" id="KW-0813">Transport</keyword>
<dbReference type="PANTHER" id="PTHR30333">
    <property type="entry name" value="CYTOCHROME C-TYPE PROTEIN"/>
    <property type="match status" value="1"/>
</dbReference>
<feature type="binding site" description="covalent" evidence="13">
    <location>
        <position position="68"/>
    </location>
    <ligand>
        <name>heme</name>
        <dbReference type="ChEBI" id="CHEBI:30413"/>
        <label>2</label>
    </ligand>
</feature>
<dbReference type="GO" id="GO:0009055">
    <property type="term" value="F:electron transfer activity"/>
    <property type="evidence" value="ECO:0007669"/>
    <property type="project" value="TreeGrafter"/>
</dbReference>
<dbReference type="InterPro" id="IPR051174">
    <property type="entry name" value="Cytochrome_c-type_ET"/>
</dbReference>
<keyword evidence="11" id="KW-0472">Membrane</keyword>
<protein>
    <recommendedName>
        <fullName evidence="12">Cytochrome c-type protein</fullName>
    </recommendedName>
</protein>
<evidence type="ECO:0000313" key="16">
    <source>
        <dbReference type="EMBL" id="NDY96810.1"/>
    </source>
</evidence>
<dbReference type="GO" id="GO:0009061">
    <property type="term" value="P:anaerobic respiration"/>
    <property type="evidence" value="ECO:0007669"/>
    <property type="project" value="TreeGrafter"/>
</dbReference>
<comment type="PTM">
    <text evidence="12">Binds 4 heme groups per subunit.</text>
</comment>
<keyword evidence="17" id="KW-1185">Reference proteome</keyword>
<feature type="binding site" description="axial binding residue" evidence="14">
    <location>
        <position position="72"/>
    </location>
    <ligand>
        <name>heme</name>
        <dbReference type="ChEBI" id="CHEBI:30413"/>
        <label>2</label>
    </ligand>
    <ligandPart>
        <name>Fe</name>
        <dbReference type="ChEBI" id="CHEBI:18248"/>
    </ligandPart>
</feature>
<dbReference type="InterPro" id="IPR024717">
    <property type="entry name" value="NapC/NirT/NrfH"/>
</dbReference>
<evidence type="ECO:0000256" key="14">
    <source>
        <dbReference type="PIRSR" id="PIRSR000013-2"/>
    </source>
</evidence>
<evidence type="ECO:0000259" key="15">
    <source>
        <dbReference type="Pfam" id="PF03264"/>
    </source>
</evidence>
<evidence type="ECO:0000256" key="9">
    <source>
        <dbReference type="ARBA" id="ARBA00022989"/>
    </source>
</evidence>
<organism evidence="16 17">
    <name type="scientific">Wenzhouxiangella limi</name>
    <dbReference type="NCBI Taxonomy" id="2707351"/>
    <lineage>
        <taxon>Bacteria</taxon>
        <taxon>Pseudomonadati</taxon>
        <taxon>Pseudomonadota</taxon>
        <taxon>Gammaproteobacteria</taxon>
        <taxon>Chromatiales</taxon>
        <taxon>Wenzhouxiangellaceae</taxon>
        <taxon>Wenzhouxiangella</taxon>
    </lineage>
</organism>